<feature type="region of interest" description="Disordered" evidence="1">
    <location>
        <begin position="59"/>
        <end position="83"/>
    </location>
</feature>
<protein>
    <submittedName>
        <fullName evidence="2">Uncharacterized protein</fullName>
    </submittedName>
</protein>
<comment type="caution">
    <text evidence="2">The sequence shown here is derived from an EMBL/GenBank/DDBJ whole genome shotgun (WGS) entry which is preliminary data.</text>
</comment>
<organism evidence="2 3">
    <name type="scientific">Streptomyces capitiformicae</name>
    <dbReference type="NCBI Taxonomy" id="2014920"/>
    <lineage>
        <taxon>Bacteria</taxon>
        <taxon>Bacillati</taxon>
        <taxon>Actinomycetota</taxon>
        <taxon>Actinomycetes</taxon>
        <taxon>Kitasatosporales</taxon>
        <taxon>Streptomycetaceae</taxon>
        <taxon>Streptomyces</taxon>
    </lineage>
</organism>
<feature type="compositionally biased region" description="Basic and acidic residues" evidence="1">
    <location>
        <begin position="68"/>
        <end position="77"/>
    </location>
</feature>
<reference evidence="2" key="1">
    <citation type="journal article" date="2014" name="Int. J. Syst. Evol. Microbiol.">
        <title>Complete genome sequence of Corynebacterium casei LMG S-19264T (=DSM 44701T), isolated from a smear-ripened cheese.</title>
        <authorList>
            <consortium name="US DOE Joint Genome Institute (JGI-PGF)"/>
            <person name="Walter F."/>
            <person name="Albersmeier A."/>
            <person name="Kalinowski J."/>
            <person name="Ruckert C."/>
        </authorList>
    </citation>
    <scope>NUCLEOTIDE SEQUENCE</scope>
    <source>
        <strain evidence="2">CGMCC 4.7403</strain>
    </source>
</reference>
<keyword evidence="3" id="KW-1185">Reference proteome</keyword>
<name>A0A918Z497_9ACTN</name>
<dbReference type="AlphaFoldDB" id="A0A918Z497"/>
<accession>A0A918Z497</accession>
<evidence type="ECO:0000313" key="2">
    <source>
        <dbReference type="EMBL" id="GHE33635.1"/>
    </source>
</evidence>
<evidence type="ECO:0000256" key="1">
    <source>
        <dbReference type="SAM" id="MobiDB-lite"/>
    </source>
</evidence>
<proteinExistence type="predicted"/>
<gene>
    <name evidence="2" type="ORF">GCM10017771_50950</name>
</gene>
<feature type="region of interest" description="Disordered" evidence="1">
    <location>
        <begin position="1"/>
        <end position="30"/>
    </location>
</feature>
<reference evidence="2" key="2">
    <citation type="submission" date="2020-09" db="EMBL/GenBank/DDBJ databases">
        <authorList>
            <person name="Sun Q."/>
            <person name="Zhou Y."/>
        </authorList>
    </citation>
    <scope>NUCLEOTIDE SEQUENCE</scope>
    <source>
        <strain evidence="2">CGMCC 4.7403</strain>
    </source>
</reference>
<sequence>MSREIPRVGGLFTPEKGCAASPPGEEHGDGGVLACAGELWLLAQFPAPLKDTALRADEKLGRSPAFRGRGELRDKPSPTRTRK</sequence>
<dbReference type="Proteomes" id="UP000603227">
    <property type="component" value="Unassembled WGS sequence"/>
</dbReference>
<dbReference type="EMBL" id="BNAT01000018">
    <property type="protein sequence ID" value="GHE33635.1"/>
    <property type="molecule type" value="Genomic_DNA"/>
</dbReference>
<evidence type="ECO:0000313" key="3">
    <source>
        <dbReference type="Proteomes" id="UP000603227"/>
    </source>
</evidence>